<keyword evidence="2" id="KW-0732">Signal</keyword>
<gene>
    <name evidence="4" type="ORF">XNOV1_A037050</name>
</gene>
<dbReference type="InterPro" id="IPR016186">
    <property type="entry name" value="C-type_lectin-like/link_sf"/>
</dbReference>
<protein>
    <submittedName>
        <fullName evidence="4">Macrophage mannose receptor 1-like</fullName>
    </submittedName>
</protein>
<accession>A0AAV1FQD0</accession>
<proteinExistence type="predicted"/>
<feature type="region of interest" description="Disordered" evidence="1">
    <location>
        <begin position="303"/>
        <end position="323"/>
    </location>
</feature>
<reference evidence="4" key="1">
    <citation type="submission" date="2023-08" db="EMBL/GenBank/DDBJ databases">
        <authorList>
            <person name="Alioto T."/>
            <person name="Alioto T."/>
            <person name="Gomez Garrido J."/>
        </authorList>
    </citation>
    <scope>NUCLEOTIDE SEQUENCE</scope>
</reference>
<feature type="domain" description="C-type lectin" evidence="3">
    <location>
        <begin position="148"/>
        <end position="252"/>
    </location>
</feature>
<dbReference type="SUPFAM" id="SSF56436">
    <property type="entry name" value="C-type lectin-like"/>
    <property type="match status" value="2"/>
</dbReference>
<evidence type="ECO:0000256" key="2">
    <source>
        <dbReference type="SAM" id="SignalP"/>
    </source>
</evidence>
<organism evidence="4 5">
    <name type="scientific">Xyrichtys novacula</name>
    <name type="common">Pearly razorfish</name>
    <name type="synonym">Hemipteronotus novacula</name>
    <dbReference type="NCBI Taxonomy" id="13765"/>
    <lineage>
        <taxon>Eukaryota</taxon>
        <taxon>Metazoa</taxon>
        <taxon>Chordata</taxon>
        <taxon>Craniata</taxon>
        <taxon>Vertebrata</taxon>
        <taxon>Euteleostomi</taxon>
        <taxon>Actinopterygii</taxon>
        <taxon>Neopterygii</taxon>
        <taxon>Teleostei</taxon>
        <taxon>Neoteleostei</taxon>
        <taxon>Acanthomorphata</taxon>
        <taxon>Eupercaria</taxon>
        <taxon>Labriformes</taxon>
        <taxon>Labridae</taxon>
        <taxon>Xyrichtys</taxon>
    </lineage>
</organism>
<dbReference type="InterPro" id="IPR016187">
    <property type="entry name" value="CTDL_fold"/>
</dbReference>
<evidence type="ECO:0000256" key="1">
    <source>
        <dbReference type="SAM" id="MobiDB-lite"/>
    </source>
</evidence>
<keyword evidence="5" id="KW-1185">Reference proteome</keyword>
<keyword evidence="4" id="KW-0675">Receptor</keyword>
<feature type="domain" description="C-type lectin" evidence="3">
    <location>
        <begin position="31"/>
        <end position="138"/>
    </location>
</feature>
<evidence type="ECO:0000259" key="3">
    <source>
        <dbReference type="PROSITE" id="PS50041"/>
    </source>
</evidence>
<evidence type="ECO:0000313" key="5">
    <source>
        <dbReference type="Proteomes" id="UP001178508"/>
    </source>
</evidence>
<dbReference type="SMART" id="SM00034">
    <property type="entry name" value="CLECT"/>
    <property type="match status" value="2"/>
</dbReference>
<dbReference type="EMBL" id="OY660871">
    <property type="protein sequence ID" value="CAJ1062911.1"/>
    <property type="molecule type" value="Genomic_DNA"/>
</dbReference>
<dbReference type="InterPro" id="IPR001304">
    <property type="entry name" value="C-type_lectin-like"/>
</dbReference>
<feature type="signal peptide" evidence="2">
    <location>
        <begin position="1"/>
        <end position="27"/>
    </location>
</feature>
<sequence>MSIQRPRNMDEMYLLLLLSGLCSLSSCVIEFKLFQNPMTWDEARAYCREECVDLATVDDMEEMQAALKAVKGGNGVWIGLQKGSQRRWHWSLTQKDFYKAGEKDYLIWGQQTDNNCGSYKNGLLYSVSCDRLYFAVCFDETKQGQDRYVLSSGKMDWMAAREYCRTHYTDLTSVRNEEESQILQEVVGAQQVWIGLFRDPWEWSDGSSSSFRHWMADLVVFTDLTVKECVIVRGSGRWEPQKCTDRRQFLCSCEKSFKQFHKVKISSKDSGLDLNDPAVKEAILKHTKQQLSGANVGVVQWSKHPDKREPDQSSSSGCKLFYS</sequence>
<dbReference type="Gene3D" id="3.10.100.10">
    <property type="entry name" value="Mannose-Binding Protein A, subunit A"/>
    <property type="match status" value="2"/>
</dbReference>
<dbReference type="PROSITE" id="PS50041">
    <property type="entry name" value="C_TYPE_LECTIN_2"/>
    <property type="match status" value="2"/>
</dbReference>
<feature type="chain" id="PRO_5043348194" evidence="2">
    <location>
        <begin position="28"/>
        <end position="323"/>
    </location>
</feature>
<dbReference type="Proteomes" id="UP001178508">
    <property type="component" value="Chromosome 8"/>
</dbReference>
<dbReference type="Pfam" id="PF00059">
    <property type="entry name" value="Lectin_C"/>
    <property type="match status" value="2"/>
</dbReference>
<evidence type="ECO:0000313" key="4">
    <source>
        <dbReference type="EMBL" id="CAJ1062911.1"/>
    </source>
</evidence>
<name>A0AAV1FQD0_XYRNO</name>
<dbReference type="PANTHER" id="PTHR45784:SF3">
    <property type="entry name" value="C-TYPE LECTIN DOMAIN FAMILY 4 MEMBER K-LIKE-RELATED"/>
    <property type="match status" value="1"/>
</dbReference>
<dbReference type="PROSITE" id="PS51257">
    <property type="entry name" value="PROKAR_LIPOPROTEIN"/>
    <property type="match status" value="1"/>
</dbReference>
<dbReference type="AlphaFoldDB" id="A0AAV1FQD0"/>
<dbReference type="PANTHER" id="PTHR45784">
    <property type="entry name" value="C-TYPE LECTIN DOMAIN FAMILY 20 MEMBER A-RELATED"/>
    <property type="match status" value="1"/>
</dbReference>